<dbReference type="AlphaFoldDB" id="A0AAW0CWF8"/>
<dbReference type="InterPro" id="IPR011021">
    <property type="entry name" value="Arrestin-like_N"/>
</dbReference>
<accession>A0AAW0CWF8</accession>
<gene>
    <name evidence="3" type="ORF">R3P38DRAFT_168516</name>
</gene>
<dbReference type="Proteomes" id="UP001362999">
    <property type="component" value="Unassembled WGS sequence"/>
</dbReference>
<keyword evidence="4" id="KW-1185">Reference proteome</keyword>
<dbReference type="PANTHER" id="PTHR11188:SF17">
    <property type="entry name" value="FI21816P1"/>
    <property type="match status" value="1"/>
</dbReference>
<dbReference type="GO" id="GO:0015031">
    <property type="term" value="P:protein transport"/>
    <property type="evidence" value="ECO:0007669"/>
    <property type="project" value="TreeGrafter"/>
</dbReference>
<dbReference type="Pfam" id="PF00339">
    <property type="entry name" value="Arrestin_N"/>
    <property type="match status" value="1"/>
</dbReference>
<protein>
    <submittedName>
        <fullName evidence="3">Arrestin-N domain-containing protein</fullName>
    </submittedName>
</protein>
<feature type="region of interest" description="Disordered" evidence="1">
    <location>
        <begin position="412"/>
        <end position="435"/>
    </location>
</feature>
<evidence type="ECO:0000313" key="3">
    <source>
        <dbReference type="EMBL" id="KAK7044546.1"/>
    </source>
</evidence>
<dbReference type="Gene3D" id="2.60.40.640">
    <property type="match status" value="1"/>
</dbReference>
<dbReference type="GO" id="GO:0005737">
    <property type="term" value="C:cytoplasm"/>
    <property type="evidence" value="ECO:0007669"/>
    <property type="project" value="TreeGrafter"/>
</dbReference>
<feature type="domain" description="Arrestin-like N-terminal" evidence="2">
    <location>
        <begin position="16"/>
        <end position="152"/>
    </location>
</feature>
<dbReference type="InterPro" id="IPR050357">
    <property type="entry name" value="Arrestin_domain-protein"/>
</dbReference>
<name>A0AAW0CWF8_9AGAR</name>
<dbReference type="InterPro" id="IPR014756">
    <property type="entry name" value="Ig_E-set"/>
</dbReference>
<dbReference type="SUPFAM" id="SSF81296">
    <property type="entry name" value="E set domains"/>
    <property type="match status" value="1"/>
</dbReference>
<proteinExistence type="predicted"/>
<feature type="compositionally biased region" description="Basic and acidic residues" evidence="1">
    <location>
        <begin position="421"/>
        <end position="435"/>
    </location>
</feature>
<sequence length="435" mass="48133">MALKSSSQLIALRFPNLVRVAGEVIQGRVDLNVPLARRDGIDHLSIELEGVIKTKTITSLGRVVVHHKETISLFDSPSQTLWSSKATQPDISCDILSCPFRFTLPSSLPPSFTCGSSTPPDATVRYSLQVVGARSGTLQRNRRFKRVFLVMPAASERQLLEAEGLRQGWAGNGAWKHFRQDEKIRQGIWGEYSGVHASLSLPDLPSLPSSTPIPYTLHIMTDTKTLDKSDRPEDKHGKPLFPAPPTQLSELSLVLHRRAKYIVRDSGVDHVAERKDSFDLQSGRRITMGSSSEQDVPRRIHRPSTNLLVDDATWIPDASSEERGVWRRSVRFMSTFVFPFAPSCRTETLKWMYTLEITIPFPGMGNDLTLKVPITLNPLAACPPPTIGAPGTSISAYADVLPVGPPPDDLLDLPPAYFTTEGHEWDDEKAGAEKN</sequence>
<evidence type="ECO:0000259" key="2">
    <source>
        <dbReference type="Pfam" id="PF00339"/>
    </source>
</evidence>
<organism evidence="3 4">
    <name type="scientific">Favolaschia claudopus</name>
    <dbReference type="NCBI Taxonomy" id="2862362"/>
    <lineage>
        <taxon>Eukaryota</taxon>
        <taxon>Fungi</taxon>
        <taxon>Dikarya</taxon>
        <taxon>Basidiomycota</taxon>
        <taxon>Agaricomycotina</taxon>
        <taxon>Agaricomycetes</taxon>
        <taxon>Agaricomycetidae</taxon>
        <taxon>Agaricales</taxon>
        <taxon>Marasmiineae</taxon>
        <taxon>Mycenaceae</taxon>
        <taxon>Favolaschia</taxon>
    </lineage>
</organism>
<evidence type="ECO:0000313" key="4">
    <source>
        <dbReference type="Proteomes" id="UP001362999"/>
    </source>
</evidence>
<dbReference type="EMBL" id="JAWWNJ010000011">
    <property type="protein sequence ID" value="KAK7044546.1"/>
    <property type="molecule type" value="Genomic_DNA"/>
</dbReference>
<evidence type="ECO:0000256" key="1">
    <source>
        <dbReference type="SAM" id="MobiDB-lite"/>
    </source>
</evidence>
<reference evidence="3 4" key="1">
    <citation type="journal article" date="2024" name="J Genomics">
        <title>Draft genome sequencing and assembly of Favolaschia claudopus CIRM-BRFM 2984 isolated from oak limbs.</title>
        <authorList>
            <person name="Navarro D."/>
            <person name="Drula E."/>
            <person name="Chaduli D."/>
            <person name="Cazenave R."/>
            <person name="Ahrendt S."/>
            <person name="Wang J."/>
            <person name="Lipzen A."/>
            <person name="Daum C."/>
            <person name="Barry K."/>
            <person name="Grigoriev I.V."/>
            <person name="Favel A."/>
            <person name="Rosso M.N."/>
            <person name="Martin F."/>
        </authorList>
    </citation>
    <scope>NUCLEOTIDE SEQUENCE [LARGE SCALE GENOMIC DNA]</scope>
    <source>
        <strain evidence="3 4">CIRM-BRFM 2984</strain>
    </source>
</reference>
<dbReference type="InterPro" id="IPR014752">
    <property type="entry name" value="Arrestin-like_C"/>
</dbReference>
<dbReference type="PANTHER" id="PTHR11188">
    <property type="entry name" value="ARRESTIN DOMAIN CONTAINING PROTEIN"/>
    <property type="match status" value="1"/>
</dbReference>
<comment type="caution">
    <text evidence="3">The sequence shown here is derived from an EMBL/GenBank/DDBJ whole genome shotgun (WGS) entry which is preliminary data.</text>
</comment>